<evidence type="ECO:0000256" key="2">
    <source>
        <dbReference type="ARBA" id="ARBA00035108"/>
    </source>
</evidence>
<protein>
    <submittedName>
        <fullName evidence="4">GvpL/GvpF family gas vesicle protein</fullName>
    </submittedName>
</protein>
<dbReference type="EMBL" id="JAVREV010000015">
    <property type="protein sequence ID" value="MDT0445762.1"/>
    <property type="molecule type" value="Genomic_DNA"/>
</dbReference>
<dbReference type="Pfam" id="PF06386">
    <property type="entry name" value="GvpL_GvpF"/>
    <property type="match status" value="1"/>
</dbReference>
<name>A0ABU2SA23_9ACTN</name>
<evidence type="ECO:0000256" key="3">
    <source>
        <dbReference type="ARBA" id="ARBA00035643"/>
    </source>
</evidence>
<comment type="subcellular location">
    <subcellularLocation>
        <location evidence="2">Gas vesicle</location>
    </subcellularLocation>
</comment>
<dbReference type="Proteomes" id="UP001183615">
    <property type="component" value="Unassembled WGS sequence"/>
</dbReference>
<evidence type="ECO:0000313" key="5">
    <source>
        <dbReference type="Proteomes" id="UP001183615"/>
    </source>
</evidence>
<proteinExistence type="inferred from homology"/>
<sequence length="246" mass="26609">MTTYVYGIARAGTPRLLPDGLAGVGDPPRPVRVLRSAGMTAIVSDCPPGLRPKRRDLFAHQRVLTVAAAGGAVLPLRFGSVSPDDTAVRSALADHAELYREQLDHVADRVEYNVKAMHHENVVLRRVLDESPEIRRLNETTRTGGDATYQDRLRLGRLVAEAVRDREAEDARTVEEALAPHAGASLPGPEGTGRVVNVSYLVGRDEAAGFLAAVEELREASPQLDLRVSGPLPPYSFVRTEPAEVA</sequence>
<dbReference type="PANTHER" id="PTHR36852">
    <property type="entry name" value="PROTEIN GVPL 2"/>
    <property type="match status" value="1"/>
</dbReference>
<gene>
    <name evidence="4" type="ORF">RM779_24640</name>
</gene>
<dbReference type="InterPro" id="IPR009430">
    <property type="entry name" value="GvpL/GvpF"/>
</dbReference>
<accession>A0ABU2SA23</accession>
<comment type="similarity">
    <text evidence="3">Belongs to the gas vesicle GvpF/GvpL family.</text>
</comment>
<comment type="caution">
    <text evidence="4">The sequence shown here is derived from an EMBL/GenBank/DDBJ whole genome shotgun (WGS) entry which is preliminary data.</text>
</comment>
<evidence type="ECO:0000313" key="4">
    <source>
        <dbReference type="EMBL" id="MDT0445762.1"/>
    </source>
</evidence>
<reference evidence="5" key="1">
    <citation type="submission" date="2023-07" db="EMBL/GenBank/DDBJ databases">
        <title>30 novel species of actinomycetes from the DSMZ collection.</title>
        <authorList>
            <person name="Nouioui I."/>
        </authorList>
    </citation>
    <scope>NUCLEOTIDE SEQUENCE [LARGE SCALE GENOMIC DNA]</scope>
    <source>
        <strain evidence="5">DSM 41886</strain>
    </source>
</reference>
<dbReference type="PANTHER" id="PTHR36852:SF1">
    <property type="entry name" value="PROTEIN GVPL 2"/>
    <property type="match status" value="1"/>
</dbReference>
<evidence type="ECO:0000256" key="1">
    <source>
        <dbReference type="ARBA" id="ARBA00022987"/>
    </source>
</evidence>
<keyword evidence="5" id="KW-1185">Reference proteome</keyword>
<organism evidence="4 5">
    <name type="scientific">Streptomyces johnsoniae</name>
    <dbReference type="NCBI Taxonomy" id="3075532"/>
    <lineage>
        <taxon>Bacteria</taxon>
        <taxon>Bacillati</taxon>
        <taxon>Actinomycetota</taxon>
        <taxon>Actinomycetes</taxon>
        <taxon>Kitasatosporales</taxon>
        <taxon>Streptomycetaceae</taxon>
        <taxon>Streptomyces</taxon>
    </lineage>
</organism>
<dbReference type="RefSeq" id="WP_311619944.1">
    <property type="nucleotide sequence ID" value="NZ_JAVREV010000015.1"/>
</dbReference>
<keyword evidence="1" id="KW-0304">Gas vesicle</keyword>